<evidence type="ECO:0000313" key="1">
    <source>
        <dbReference type="EMBL" id="CAH0999374.1"/>
    </source>
</evidence>
<comment type="caution">
    <text evidence="1">The sequence shown here is derived from an EMBL/GenBank/DDBJ whole genome shotgun (WGS) entry which is preliminary data.</text>
</comment>
<evidence type="ECO:0000313" key="2">
    <source>
        <dbReference type="Proteomes" id="UP000837803"/>
    </source>
</evidence>
<proteinExistence type="predicted"/>
<accession>A0ABM9AY77</accession>
<name>A0ABM9AY77_9BACT</name>
<keyword evidence="2" id="KW-1185">Reference proteome</keyword>
<organism evidence="1 2">
    <name type="scientific">Neolewinella maritima</name>
    <dbReference type="NCBI Taxonomy" id="1383882"/>
    <lineage>
        <taxon>Bacteria</taxon>
        <taxon>Pseudomonadati</taxon>
        <taxon>Bacteroidota</taxon>
        <taxon>Saprospiria</taxon>
        <taxon>Saprospirales</taxon>
        <taxon>Lewinellaceae</taxon>
        <taxon>Neolewinella</taxon>
    </lineage>
</organism>
<protein>
    <submittedName>
        <fullName evidence="1">Uncharacterized protein</fullName>
    </submittedName>
</protein>
<dbReference type="EMBL" id="CAKLPZ010000001">
    <property type="protein sequence ID" value="CAH0999374.1"/>
    <property type="molecule type" value="Genomic_DNA"/>
</dbReference>
<gene>
    <name evidence="1" type="ORF">LEM8419_00672</name>
</gene>
<dbReference type="Proteomes" id="UP000837803">
    <property type="component" value="Unassembled WGS sequence"/>
</dbReference>
<reference evidence="1" key="1">
    <citation type="submission" date="2021-12" db="EMBL/GenBank/DDBJ databases">
        <authorList>
            <person name="Rodrigo-Torres L."/>
            <person name="Arahal R. D."/>
            <person name="Lucena T."/>
        </authorList>
    </citation>
    <scope>NUCLEOTIDE SEQUENCE</scope>
    <source>
        <strain evidence="1">CECT 8419</strain>
    </source>
</reference>
<sequence length="94" mass="10935">MTPPHNRSDNYTVELSEVHLEQSLIFQSNRYADIYRYSVTHGNKVLFTFTDNRLVWNRESMTRFLAQLEFATVCAVDIDQVNHLIGPEDELSGE</sequence>